<evidence type="ECO:0000313" key="5">
    <source>
        <dbReference type="Proteomes" id="UP001215280"/>
    </source>
</evidence>
<dbReference type="GO" id="GO:0047372">
    <property type="term" value="F:monoacylglycerol lipase activity"/>
    <property type="evidence" value="ECO:0007669"/>
    <property type="project" value="TreeGrafter"/>
</dbReference>
<accession>A0AAD7J5C0</accession>
<dbReference type="EMBL" id="JARJLG010000061">
    <property type="protein sequence ID" value="KAJ7756513.1"/>
    <property type="molecule type" value="Genomic_DNA"/>
</dbReference>
<keyword evidence="5" id="KW-1185">Reference proteome</keyword>
<evidence type="ECO:0000313" key="4">
    <source>
        <dbReference type="EMBL" id="KAJ7756513.1"/>
    </source>
</evidence>
<evidence type="ECO:0000256" key="2">
    <source>
        <dbReference type="PIRSR" id="PIRSR005211-1"/>
    </source>
</evidence>
<gene>
    <name evidence="4" type="ORF">DFH07DRAFT_1060875</name>
</gene>
<dbReference type="AlphaFoldDB" id="A0AAD7J5C0"/>
<dbReference type="Pfam" id="PF00561">
    <property type="entry name" value="Abhydrolase_1"/>
    <property type="match status" value="1"/>
</dbReference>
<dbReference type="Proteomes" id="UP001215280">
    <property type="component" value="Unassembled WGS sequence"/>
</dbReference>
<sequence>MVLGRGKAKSRKTPTLHFGPEPAYVVLKSEKASVSLRELVETRCRSLASKFRPVWWLFNGHLQTIYAILGDFTKIDQVWYQRRLLRLLDGGTLGLDFAPVEASSVPDDAPIIVVQHGLTGGSHEPYVRAILAPACAPVEQGGLGYRAVVVNFRGCSGVPITSPKFYTAAQTDDLRQALTFISKLYPNAPLLGLGFSIGGNVMLRYLAEEGVNSRLCSACVLGCPWDLVTNNEHLLNTTLGRHLYLRGMGDNVMTLMRHHSQAFLANPDHPAAKVVPTVLRLKKPTLTDFDDLFTCNVGDTPPFPFPSVRDYYTWASSHEVAEQIRVPCLTINSADDPVVHRVQMPSGRNGYIVTVLTATGGHLGWYRSRRKRWTTKPVLEWMELVGRDILREPIEISSYTDESGYLREPQWPKLGCKEVPGGGLIDGNRPESALFQGL</sequence>
<comment type="caution">
    <text evidence="4">The sequence shown here is derived from an EMBL/GenBank/DDBJ whole genome shotgun (WGS) entry which is preliminary data.</text>
</comment>
<dbReference type="GO" id="GO:0051792">
    <property type="term" value="P:medium-chain fatty acid biosynthetic process"/>
    <property type="evidence" value="ECO:0007669"/>
    <property type="project" value="TreeGrafter"/>
</dbReference>
<reference evidence="4" key="1">
    <citation type="submission" date="2023-03" db="EMBL/GenBank/DDBJ databases">
        <title>Massive genome expansion in bonnet fungi (Mycena s.s.) driven by repeated elements and novel gene families across ecological guilds.</title>
        <authorList>
            <consortium name="Lawrence Berkeley National Laboratory"/>
            <person name="Harder C.B."/>
            <person name="Miyauchi S."/>
            <person name="Viragh M."/>
            <person name="Kuo A."/>
            <person name="Thoen E."/>
            <person name="Andreopoulos B."/>
            <person name="Lu D."/>
            <person name="Skrede I."/>
            <person name="Drula E."/>
            <person name="Henrissat B."/>
            <person name="Morin E."/>
            <person name="Kohler A."/>
            <person name="Barry K."/>
            <person name="LaButti K."/>
            <person name="Morin E."/>
            <person name="Salamov A."/>
            <person name="Lipzen A."/>
            <person name="Mereny Z."/>
            <person name="Hegedus B."/>
            <person name="Baldrian P."/>
            <person name="Stursova M."/>
            <person name="Weitz H."/>
            <person name="Taylor A."/>
            <person name="Grigoriev I.V."/>
            <person name="Nagy L.G."/>
            <person name="Martin F."/>
            <person name="Kauserud H."/>
        </authorList>
    </citation>
    <scope>NUCLEOTIDE SEQUENCE</scope>
    <source>
        <strain evidence="4">CBHHK188m</strain>
    </source>
</reference>
<dbReference type="InterPro" id="IPR029058">
    <property type="entry name" value="AB_hydrolase_fold"/>
</dbReference>
<feature type="active site" description="Charge relay system" evidence="2">
    <location>
        <position position="362"/>
    </location>
</feature>
<feature type="domain" description="AB hydrolase-1" evidence="3">
    <location>
        <begin position="110"/>
        <end position="233"/>
    </location>
</feature>
<dbReference type="SUPFAM" id="SSF53474">
    <property type="entry name" value="alpha/beta-Hydrolases"/>
    <property type="match status" value="1"/>
</dbReference>
<dbReference type="PANTHER" id="PTHR10794">
    <property type="entry name" value="ABHYDROLASE DOMAIN-CONTAINING PROTEIN"/>
    <property type="match status" value="1"/>
</dbReference>
<evidence type="ECO:0000259" key="3">
    <source>
        <dbReference type="Pfam" id="PF00561"/>
    </source>
</evidence>
<feature type="active site" description="Charge relay system" evidence="2">
    <location>
        <position position="196"/>
    </location>
</feature>
<dbReference type="GO" id="GO:0008126">
    <property type="term" value="F:acetylesterase activity"/>
    <property type="evidence" value="ECO:0007669"/>
    <property type="project" value="TreeGrafter"/>
</dbReference>
<dbReference type="PANTHER" id="PTHR10794:SF63">
    <property type="entry name" value="ALPHA_BETA HYDROLASE 1, ISOFORM A"/>
    <property type="match status" value="1"/>
</dbReference>
<name>A0AAD7J5C0_9AGAR</name>
<organism evidence="4 5">
    <name type="scientific">Mycena maculata</name>
    <dbReference type="NCBI Taxonomy" id="230809"/>
    <lineage>
        <taxon>Eukaryota</taxon>
        <taxon>Fungi</taxon>
        <taxon>Dikarya</taxon>
        <taxon>Basidiomycota</taxon>
        <taxon>Agaricomycotina</taxon>
        <taxon>Agaricomycetes</taxon>
        <taxon>Agaricomycetidae</taxon>
        <taxon>Agaricales</taxon>
        <taxon>Marasmiineae</taxon>
        <taxon>Mycenaceae</taxon>
        <taxon>Mycena</taxon>
    </lineage>
</organism>
<dbReference type="InterPro" id="IPR050960">
    <property type="entry name" value="AB_hydrolase_4_sf"/>
</dbReference>
<dbReference type="GO" id="GO:0051793">
    <property type="term" value="P:medium-chain fatty acid catabolic process"/>
    <property type="evidence" value="ECO:0007669"/>
    <property type="project" value="TreeGrafter"/>
</dbReference>
<comment type="similarity">
    <text evidence="1">Belongs to the AB hydrolase superfamily. AB hydrolase 4 family.</text>
</comment>
<dbReference type="InterPro" id="IPR012020">
    <property type="entry name" value="ABHD4"/>
</dbReference>
<evidence type="ECO:0000256" key="1">
    <source>
        <dbReference type="ARBA" id="ARBA00010884"/>
    </source>
</evidence>
<keyword evidence="4" id="KW-0378">Hydrolase</keyword>
<dbReference type="Gene3D" id="3.40.50.1820">
    <property type="entry name" value="alpha/beta hydrolase"/>
    <property type="match status" value="1"/>
</dbReference>
<feature type="active site" description="Charge relay system" evidence="2">
    <location>
        <position position="336"/>
    </location>
</feature>
<protein>
    <submittedName>
        <fullName evidence="4">Alpha/Beta hydrolase protein</fullName>
    </submittedName>
</protein>
<proteinExistence type="inferred from homology"/>
<dbReference type="PIRSF" id="PIRSF005211">
    <property type="entry name" value="Ab_hydro_YheT"/>
    <property type="match status" value="1"/>
</dbReference>
<dbReference type="InterPro" id="IPR000073">
    <property type="entry name" value="AB_hydrolase_1"/>
</dbReference>